<dbReference type="Pfam" id="PF00004">
    <property type="entry name" value="AAA"/>
    <property type="match status" value="1"/>
</dbReference>
<organism evidence="5 6">
    <name type="scientific">Collimonas rhizosphaerae</name>
    <dbReference type="NCBI Taxonomy" id="3126357"/>
    <lineage>
        <taxon>Bacteria</taxon>
        <taxon>Pseudomonadati</taxon>
        <taxon>Pseudomonadota</taxon>
        <taxon>Betaproteobacteria</taxon>
        <taxon>Burkholderiales</taxon>
        <taxon>Oxalobacteraceae</taxon>
        <taxon>Collimonas</taxon>
    </lineage>
</organism>
<protein>
    <submittedName>
        <fullName evidence="5">ATP-binding protein</fullName>
    </submittedName>
</protein>
<sequence length="716" mass="77593">MSGSTNWQDANAEYLSTALAWLRGRLEAHTGQVAEIAPLPVTASATASATQAASPVSFWQRAFKAAVQQAPAQLTSAPVSMRTTKAGALTAKNSSELATSNANGAPLPALPLLAKQLGLSTFEQDVLLLCVAMELDTGLAALCARANGDASRIYPTFALAMTLFDAPAWEVLSPQRPLRYWRLIEINQPGAQPLITSALRADERIVNYLKGLNYLDDRLAPLVTPLASPSSQVDPPASQAAVVETIVDQLKSHGGTRIPLVQLLGTDTASKELVAQSAAKAFALQPYRMPARHLTVSAGELERIARLWQRESLLLPLALYLDTQEIGSDDTHSEPGVAVNRFLSRIDCVIFLDSRDPWSGVAPTSISVDIGKPSSEEQQAIWAAALGDAAGESPALLAGQFDLNFARQQQLARQALAQTADAQAPLQTRLWDACLASTRPQMGAMAQRLDPKACWDDLILPASENGLLRQIAAQVGQRGTVYNQWGFRSKMNRGLGISTLFAGESGTGKTMAAEVIANDLRLNLYRIDLSAVVSKYIGETEKNLRRLFDAAEDGGAILFFDEADALFGKRSEVKDSHDRYANIETNYLLQRMEAYRGLAILATNMKSALDPAFLRRLRFVVNFPFPGAAERKVMWQQAFPPQAPTDGLDFDRLAKLNLTGGHIHNIAINAAFLAARAKGRITMPVVLDAARTEFRKLERPINEADFRWSAVSGLVA</sequence>
<dbReference type="InterPro" id="IPR003593">
    <property type="entry name" value="AAA+_ATPase"/>
</dbReference>
<dbReference type="CDD" id="cd19481">
    <property type="entry name" value="RecA-like_protease"/>
    <property type="match status" value="1"/>
</dbReference>
<evidence type="ECO:0000256" key="3">
    <source>
        <dbReference type="ARBA" id="ARBA00022840"/>
    </source>
</evidence>
<reference evidence="5 6" key="1">
    <citation type="submission" date="2024-02" db="EMBL/GenBank/DDBJ databases">
        <title>Draft genome sequence of Collimonas sp. strain H4R21, an effective mineral-weathering bacterial strain isolated from the beech rhizosphere.</title>
        <authorList>
            <person name="Morin E."/>
            <person name="Uroz S."/>
            <person name="Leveau J.H.J."/>
            <person name="Kumar R."/>
            <person name="Rey M.W."/>
            <person name="Pham J."/>
        </authorList>
    </citation>
    <scope>NUCLEOTIDE SEQUENCE [LARGE SCALE GENOMIC DNA]</scope>
    <source>
        <strain evidence="5 6">H4R21</strain>
    </source>
</reference>
<evidence type="ECO:0000256" key="2">
    <source>
        <dbReference type="ARBA" id="ARBA00022741"/>
    </source>
</evidence>
<dbReference type="InterPro" id="IPR027417">
    <property type="entry name" value="P-loop_NTPase"/>
</dbReference>
<gene>
    <name evidence="5" type="ORF">V8G57_11650</name>
</gene>
<keyword evidence="3 5" id="KW-0067">ATP-binding</keyword>
<comment type="caution">
    <text evidence="5">The sequence shown here is derived from an EMBL/GenBank/DDBJ whole genome shotgun (WGS) entry which is preliminary data.</text>
</comment>
<dbReference type="Pfam" id="PF22977">
    <property type="entry name" value="WHD"/>
    <property type="match status" value="1"/>
</dbReference>
<evidence type="ECO:0000259" key="4">
    <source>
        <dbReference type="SMART" id="SM00382"/>
    </source>
</evidence>
<keyword evidence="6" id="KW-1185">Reference proteome</keyword>
<dbReference type="Gene3D" id="3.40.50.300">
    <property type="entry name" value="P-loop containing nucleotide triphosphate hydrolases"/>
    <property type="match status" value="1"/>
</dbReference>
<accession>A0ABU9PVM2</accession>
<dbReference type="EMBL" id="JBANDC010000007">
    <property type="protein sequence ID" value="MEM4988041.1"/>
    <property type="molecule type" value="Genomic_DNA"/>
</dbReference>
<dbReference type="SMART" id="SM00382">
    <property type="entry name" value="AAA"/>
    <property type="match status" value="1"/>
</dbReference>
<keyword evidence="2" id="KW-0547">Nucleotide-binding</keyword>
<dbReference type="InterPro" id="IPR050221">
    <property type="entry name" value="26S_Proteasome_ATPase"/>
</dbReference>
<dbReference type="InterPro" id="IPR054472">
    <property type="entry name" value="WHD"/>
</dbReference>
<dbReference type="RefSeq" id="WP_342829531.1">
    <property type="nucleotide sequence ID" value="NZ_JBANDC010000007.1"/>
</dbReference>
<dbReference type="InterPro" id="IPR003959">
    <property type="entry name" value="ATPase_AAA_core"/>
</dbReference>
<dbReference type="Proteomes" id="UP001495910">
    <property type="component" value="Unassembled WGS sequence"/>
</dbReference>
<evidence type="ECO:0000256" key="1">
    <source>
        <dbReference type="ARBA" id="ARBA00006914"/>
    </source>
</evidence>
<proteinExistence type="inferred from homology"/>
<comment type="similarity">
    <text evidence="1">Belongs to the AAA ATPase family.</text>
</comment>
<evidence type="ECO:0000313" key="5">
    <source>
        <dbReference type="EMBL" id="MEM4988041.1"/>
    </source>
</evidence>
<feature type="domain" description="AAA+ ATPase" evidence="4">
    <location>
        <begin position="495"/>
        <end position="627"/>
    </location>
</feature>
<dbReference type="PANTHER" id="PTHR23073">
    <property type="entry name" value="26S PROTEASOME REGULATORY SUBUNIT"/>
    <property type="match status" value="1"/>
</dbReference>
<evidence type="ECO:0000313" key="6">
    <source>
        <dbReference type="Proteomes" id="UP001495910"/>
    </source>
</evidence>
<dbReference type="GO" id="GO:0005524">
    <property type="term" value="F:ATP binding"/>
    <property type="evidence" value="ECO:0007669"/>
    <property type="project" value="UniProtKB-KW"/>
</dbReference>
<dbReference type="SUPFAM" id="SSF52540">
    <property type="entry name" value="P-loop containing nucleoside triphosphate hydrolases"/>
    <property type="match status" value="1"/>
</dbReference>
<name>A0ABU9PVM2_9BURK</name>